<dbReference type="EMBL" id="JACAZE010000004">
    <property type="protein sequence ID" value="KAF7318035.1"/>
    <property type="molecule type" value="Genomic_DNA"/>
</dbReference>
<feature type="compositionally biased region" description="Acidic residues" evidence="1">
    <location>
        <begin position="430"/>
        <end position="456"/>
    </location>
</feature>
<evidence type="ECO:0000313" key="3">
    <source>
        <dbReference type="Proteomes" id="UP000613580"/>
    </source>
</evidence>
<evidence type="ECO:0000256" key="1">
    <source>
        <dbReference type="SAM" id="MobiDB-lite"/>
    </source>
</evidence>
<comment type="caution">
    <text evidence="2">The sequence shown here is derived from an EMBL/GenBank/DDBJ whole genome shotgun (WGS) entry which is preliminary data.</text>
</comment>
<dbReference type="AlphaFoldDB" id="A0A8H6TFQ8"/>
<reference evidence="2" key="1">
    <citation type="submission" date="2020-05" db="EMBL/GenBank/DDBJ databases">
        <title>Mycena genomes resolve the evolution of fungal bioluminescence.</title>
        <authorList>
            <person name="Tsai I.J."/>
        </authorList>
    </citation>
    <scope>NUCLEOTIDE SEQUENCE</scope>
    <source>
        <strain evidence="2">110903Hualien_Pintung</strain>
    </source>
</reference>
<evidence type="ECO:0000313" key="2">
    <source>
        <dbReference type="EMBL" id="KAF7318035.1"/>
    </source>
</evidence>
<protein>
    <submittedName>
        <fullName evidence="2">Uncharacterized protein</fullName>
    </submittedName>
</protein>
<name>A0A8H6TFQ8_MYCCL</name>
<feature type="region of interest" description="Disordered" evidence="1">
    <location>
        <begin position="294"/>
        <end position="314"/>
    </location>
</feature>
<feature type="region of interest" description="Disordered" evidence="1">
    <location>
        <begin position="423"/>
        <end position="463"/>
    </location>
</feature>
<feature type="compositionally biased region" description="Basic and acidic residues" evidence="1">
    <location>
        <begin position="297"/>
        <end position="314"/>
    </location>
</feature>
<keyword evidence="3" id="KW-1185">Reference proteome</keyword>
<dbReference type="Proteomes" id="UP000613580">
    <property type="component" value="Unassembled WGS sequence"/>
</dbReference>
<dbReference type="OrthoDB" id="3254880at2759"/>
<proteinExistence type="predicted"/>
<gene>
    <name evidence="2" type="ORF">HMN09_00310900</name>
</gene>
<accession>A0A8H6TFQ8</accession>
<feature type="compositionally biased region" description="Basic and acidic residues" evidence="1">
    <location>
        <begin position="31"/>
        <end position="43"/>
    </location>
</feature>
<feature type="region of interest" description="Disordered" evidence="1">
    <location>
        <begin position="1"/>
        <end position="73"/>
    </location>
</feature>
<sequence>MPSSQSKKGRSKPAKGPQPGEKRNSGGTDPEGARPPKKSRGEDQQNASDSAQADPKPVPDTRHGIHPKAVPKAAKETQRIFQFYVRGLAGLYQQSDVLGYADTAIAEFERRFTPTDNIRERIKQLVSSSLSPDRLARTAATDLLAKLKGRSNAIATSLQRISPAHWGSVFAAIGRSGLSRFHPDVFGPVDSVYNQVHRHLAITTFDSITSGLTVPGVNTSFSSNLTLLADMYDNFVYVTLAESAHLEAHNPGSVAQHIKDGYAYKNRGELSDRRTATAKELGYPVRVRNVLKQAAAHSDDERDPLTGDRRVHEKPGRAAHWTELMRKLDTEEIEIRRRARVRGHAPEVRLTAHPLPPSALSYNIPAEAPADFFDVDFFNKLTVRERAACAKFPAALPPAEVFRDKKSKWKKLDDEEFEEKYGAAALEGYEFPDDAELQSSEDEDQEEELDEDEMQEVETGLRG</sequence>
<organism evidence="2 3">
    <name type="scientific">Mycena chlorophos</name>
    <name type="common">Agaric fungus</name>
    <name type="synonym">Agaricus chlorophos</name>
    <dbReference type="NCBI Taxonomy" id="658473"/>
    <lineage>
        <taxon>Eukaryota</taxon>
        <taxon>Fungi</taxon>
        <taxon>Dikarya</taxon>
        <taxon>Basidiomycota</taxon>
        <taxon>Agaricomycotina</taxon>
        <taxon>Agaricomycetes</taxon>
        <taxon>Agaricomycetidae</taxon>
        <taxon>Agaricales</taxon>
        <taxon>Marasmiineae</taxon>
        <taxon>Mycenaceae</taxon>
        <taxon>Mycena</taxon>
    </lineage>
</organism>